<evidence type="ECO:0000313" key="6">
    <source>
        <dbReference type="Proteomes" id="UP000267251"/>
    </source>
</evidence>
<dbReference type="Proteomes" id="UP000267251">
    <property type="component" value="Unassembled WGS sequence"/>
</dbReference>
<dbReference type="InterPro" id="IPR029310">
    <property type="entry name" value="FANCI_HD1"/>
</dbReference>
<dbReference type="PANTHER" id="PTHR21818:SF0">
    <property type="entry name" value="FANCONI ANEMIA GROUP I PROTEIN"/>
    <property type="match status" value="1"/>
</dbReference>
<evidence type="ECO:0000313" key="5">
    <source>
        <dbReference type="EMBL" id="RKP13439.1"/>
    </source>
</evidence>
<dbReference type="GO" id="GO:0070182">
    <property type="term" value="F:DNA polymerase binding"/>
    <property type="evidence" value="ECO:0007669"/>
    <property type="project" value="TreeGrafter"/>
</dbReference>
<dbReference type="Pfam" id="PF14676">
    <property type="entry name" value="FANCI_S2"/>
    <property type="match status" value="1"/>
</dbReference>
<evidence type="ECO:0000259" key="3">
    <source>
        <dbReference type="Pfam" id="PF14678"/>
    </source>
</evidence>
<keyword evidence="6" id="KW-1185">Reference proteome</keyword>
<evidence type="ECO:0000259" key="4">
    <source>
        <dbReference type="Pfam" id="PF14679"/>
    </source>
</evidence>
<feature type="domain" description="FANCI helical" evidence="4">
    <location>
        <begin position="212"/>
        <end position="276"/>
    </location>
</feature>
<feature type="domain" description="FANCI solenoid 2" evidence="2">
    <location>
        <begin position="392"/>
        <end position="509"/>
    </location>
</feature>
<feature type="domain" description="FANCI solenoid 1" evidence="1">
    <location>
        <begin position="11"/>
        <end position="189"/>
    </location>
</feature>
<dbReference type="InterPro" id="IPR026171">
    <property type="entry name" value="FANCI"/>
</dbReference>
<feature type="domain" description="FANCI solenoid 4" evidence="3">
    <location>
        <begin position="1159"/>
        <end position="1218"/>
    </location>
</feature>
<dbReference type="EMBL" id="KZ988020">
    <property type="protein sequence ID" value="RKP13439.1"/>
    <property type="molecule type" value="Genomic_DNA"/>
</dbReference>
<dbReference type="GO" id="GO:0006281">
    <property type="term" value="P:DNA repair"/>
    <property type="evidence" value="ECO:0007669"/>
    <property type="project" value="InterPro"/>
</dbReference>
<reference evidence="6" key="1">
    <citation type="journal article" date="2018" name="Nat. Microbiol.">
        <title>Leveraging single-cell genomics to expand the fungal tree of life.</title>
        <authorList>
            <person name="Ahrendt S.R."/>
            <person name="Quandt C.A."/>
            <person name="Ciobanu D."/>
            <person name="Clum A."/>
            <person name="Salamov A."/>
            <person name="Andreopoulos B."/>
            <person name="Cheng J.F."/>
            <person name="Woyke T."/>
            <person name="Pelin A."/>
            <person name="Henrissat B."/>
            <person name="Reynolds N.K."/>
            <person name="Benny G.L."/>
            <person name="Smith M.E."/>
            <person name="James T.Y."/>
            <person name="Grigoriev I.V."/>
        </authorList>
    </citation>
    <scope>NUCLEOTIDE SEQUENCE [LARGE SCALE GENOMIC DNA]</scope>
</reference>
<proteinExistence type="predicted"/>
<dbReference type="OrthoDB" id="195089at2759"/>
<gene>
    <name evidence="5" type="ORF">BJ684DRAFT_16160</name>
</gene>
<sequence length="1236" mass="137836">MLDPERGEANECVKGLGEMLMLKSVDLPGPLLAHTADQIIDRIRQSSRIPFNQKALFDILGKYLQRLPQHALLPAAIAGSQGAMGIQARSGQDVLNDRILALSECIWHPSWIITLLEMIRDLSLQPTQLTIFISKGIRSLSSVELESAPKLIYQLLLLSRKTDQINVLSATLSFLAALDDKEPSDFSPDRITQTENSIFLYVGYAMRLDQKLGGSFLKWIKATRTSELSPHSLAILLMISEVVRYQDAAWDLIRSQLILAVKDTRRVQGVEWMKSKGHKICNKDGLVLLCVISSYSSPFLLDHRILQPPDANHILLFSIGRICRGWEQLAPPLLRLLFLLLDAPPKGRIGASPLHPTSPANIIGPHGSLMAWATGYHPELPPCHYQLRLQAIQGIIQLFQENVHMRADILLQCSAHLTTPTPISMGILEALDILSTTAPDTLFQHANQFESLMDILPFQSVLSGKVLVRILGRLAMHDLSFRGSLIIVLQKGLLSREEGLRQISSHGLLFLVGSHPPSATISSVIEDSTRVELLRKVGSAMQQDDKVCESSLIDMLSGPCKVHPEEVARLVLGLVSPILEPVDEGKGLKLNVQEIIGEASDDQKAFGVDLGPSRLDQRVSRAWSALPLSLSVLIACLSCAFGAKGKRSSKKGLKLKSLPLAMPLTIQSIRSLAAQLNHTDMSDWQLRHVLGAPPRSVIHPGYLHRASILLDVYTILMDGCLMAYSIDPSIEKEEVQRLLRERGDKSITYTGARGSMGLERVQCWFELMARGGDSPFGLDPPRQIAIGKIFLSSLLLCLQEKLNMQGEEEWGRDGVYQLTGSLLQLLSDPQGIIYQAGATTGQRQRKSGPTIVSLATQVVATVSWDLMMSRLKGRPIKDKIHLLLPQYSISLAADLGSEGDSEARSRKLLDVMSKATLTCTHEYVRLFKEAHRLMLHTQLMACTLEHPLQEGFYQNLLERDPFGDAAYGKRLLSRFLLHRWPQDVFGGEEEKVFILVRDLQSTLGLIEGNEETEEQLAQEDRGRRLGEGGRSISFPFILSHTAEQIAQGLLDALVEAHDSIDWSWAIVFQEYRKVKDGGEGVEEAEKLEADLLTQSHYLIRLVIELEKTSLPIPSCTLLLDLIQSLYETLAMLTKKHADVEVANHGELRRGSLVKKRRVTKGGRSMASTSKEIRIIPNLIYSLEQFEQNLIILSKKSKVDMTKHLRRSTARDFRIEMEHVIDQDEPEEQDDEENEEE</sequence>
<dbReference type="PANTHER" id="PTHR21818">
    <property type="entry name" value="BC025462 PROTEIN"/>
    <property type="match status" value="1"/>
</dbReference>
<dbReference type="InterPro" id="IPR029308">
    <property type="entry name" value="FANCI_S1"/>
</dbReference>
<protein>
    <submittedName>
        <fullName evidence="5">Uncharacterized protein</fullName>
    </submittedName>
</protein>
<name>A0A4V1IY61_9FUNG</name>
<dbReference type="Pfam" id="PF14678">
    <property type="entry name" value="FANCI_S4"/>
    <property type="match status" value="2"/>
</dbReference>
<dbReference type="Pfam" id="PF14675">
    <property type="entry name" value="FANCI_S1"/>
    <property type="match status" value="1"/>
</dbReference>
<dbReference type="AlphaFoldDB" id="A0A4V1IY61"/>
<organism evidence="5 6">
    <name type="scientific">Piptocephalis cylindrospora</name>
    <dbReference type="NCBI Taxonomy" id="1907219"/>
    <lineage>
        <taxon>Eukaryota</taxon>
        <taxon>Fungi</taxon>
        <taxon>Fungi incertae sedis</taxon>
        <taxon>Zoopagomycota</taxon>
        <taxon>Zoopagomycotina</taxon>
        <taxon>Zoopagomycetes</taxon>
        <taxon>Zoopagales</taxon>
        <taxon>Piptocephalidaceae</taxon>
        <taxon>Piptocephalis</taxon>
    </lineage>
</organism>
<feature type="domain" description="FANCI solenoid 4" evidence="3">
    <location>
        <begin position="997"/>
        <end position="1138"/>
    </location>
</feature>
<evidence type="ECO:0000259" key="1">
    <source>
        <dbReference type="Pfam" id="PF14675"/>
    </source>
</evidence>
<dbReference type="Pfam" id="PF14679">
    <property type="entry name" value="FANCI_HD1"/>
    <property type="match status" value="1"/>
</dbReference>
<dbReference type="InterPro" id="IPR029314">
    <property type="entry name" value="FANCI_S4"/>
</dbReference>
<accession>A0A4V1IY61</accession>
<evidence type="ECO:0000259" key="2">
    <source>
        <dbReference type="Pfam" id="PF14676"/>
    </source>
</evidence>
<dbReference type="InterPro" id="IPR029315">
    <property type="entry name" value="FANCI_S2"/>
</dbReference>